<feature type="region of interest" description="Disordered" evidence="5">
    <location>
        <begin position="112"/>
        <end position="163"/>
    </location>
</feature>
<keyword evidence="2 6" id="KW-0812">Transmembrane</keyword>
<organism evidence="7 8">
    <name type="scientific">Giardia muris</name>
    <dbReference type="NCBI Taxonomy" id="5742"/>
    <lineage>
        <taxon>Eukaryota</taxon>
        <taxon>Metamonada</taxon>
        <taxon>Diplomonadida</taxon>
        <taxon>Hexamitidae</taxon>
        <taxon>Giardiinae</taxon>
        <taxon>Giardia</taxon>
    </lineage>
</organism>
<comment type="caution">
    <text evidence="7">The sequence shown here is derived from an EMBL/GenBank/DDBJ whole genome shotgun (WGS) entry which is preliminary data.</text>
</comment>
<protein>
    <submittedName>
        <fullName evidence="7">Zinc transporter protein</fullName>
    </submittedName>
</protein>
<evidence type="ECO:0000256" key="3">
    <source>
        <dbReference type="ARBA" id="ARBA00022989"/>
    </source>
</evidence>
<proteinExistence type="predicted"/>
<reference evidence="7 8" key="1">
    <citation type="submission" date="2019-05" db="EMBL/GenBank/DDBJ databases">
        <title>The compact genome of Giardia muris reveals important steps in the evolution of intestinal protozoan parasites.</title>
        <authorList>
            <person name="Xu F."/>
            <person name="Jimenez-Gonzalez A."/>
            <person name="Einarsson E."/>
            <person name="Astvaldsson A."/>
            <person name="Peirasmaki D."/>
            <person name="Eckmann L."/>
            <person name="Andersson J.O."/>
            <person name="Svard S.G."/>
            <person name="Jerlstrom-Hultqvist J."/>
        </authorList>
    </citation>
    <scope>NUCLEOTIDE SEQUENCE [LARGE SCALE GENOMIC DNA]</scope>
    <source>
        <strain evidence="7 8">Roberts-Thomson</strain>
    </source>
</reference>
<dbReference type="PANTHER" id="PTHR11040">
    <property type="entry name" value="ZINC/IRON TRANSPORTER"/>
    <property type="match status" value="1"/>
</dbReference>
<keyword evidence="4 6" id="KW-0472">Membrane</keyword>
<dbReference type="Pfam" id="PF02535">
    <property type="entry name" value="Zip"/>
    <property type="match status" value="1"/>
</dbReference>
<keyword evidence="3 6" id="KW-1133">Transmembrane helix</keyword>
<name>A0A4Z1T0I7_GIAMU</name>
<dbReference type="PANTHER" id="PTHR11040:SF44">
    <property type="entry name" value="PROTEIN ZNTC-RELATED"/>
    <property type="match status" value="1"/>
</dbReference>
<feature type="transmembrane region" description="Helical" evidence="6">
    <location>
        <begin position="216"/>
        <end position="237"/>
    </location>
</feature>
<dbReference type="GO" id="GO:0005385">
    <property type="term" value="F:zinc ion transmembrane transporter activity"/>
    <property type="evidence" value="ECO:0007669"/>
    <property type="project" value="TreeGrafter"/>
</dbReference>
<evidence type="ECO:0000313" key="8">
    <source>
        <dbReference type="Proteomes" id="UP000315496"/>
    </source>
</evidence>
<dbReference type="OrthoDB" id="448280at2759"/>
<dbReference type="EMBL" id="VDLU01000002">
    <property type="protein sequence ID" value="TNJ29218.1"/>
    <property type="molecule type" value="Genomic_DNA"/>
</dbReference>
<feature type="transmembrane region" description="Helical" evidence="6">
    <location>
        <begin position="361"/>
        <end position="381"/>
    </location>
</feature>
<evidence type="ECO:0000313" key="7">
    <source>
        <dbReference type="EMBL" id="TNJ29218.1"/>
    </source>
</evidence>
<dbReference type="Proteomes" id="UP000315496">
    <property type="component" value="Chromosome 2"/>
</dbReference>
<dbReference type="InterPro" id="IPR003689">
    <property type="entry name" value="ZIP"/>
</dbReference>
<feature type="transmembrane region" description="Helical" evidence="6">
    <location>
        <begin position="20"/>
        <end position="40"/>
    </location>
</feature>
<dbReference type="GO" id="GO:0005886">
    <property type="term" value="C:plasma membrane"/>
    <property type="evidence" value="ECO:0007669"/>
    <property type="project" value="TreeGrafter"/>
</dbReference>
<evidence type="ECO:0000256" key="4">
    <source>
        <dbReference type="ARBA" id="ARBA00023136"/>
    </source>
</evidence>
<comment type="subcellular location">
    <subcellularLocation>
        <location evidence="1">Membrane</location>
        <topology evidence="1">Multi-pass membrane protein</topology>
    </subcellularLocation>
</comment>
<dbReference type="AlphaFoldDB" id="A0A4Z1T0I7"/>
<dbReference type="VEuPathDB" id="GiardiaDB:GMRT_11961"/>
<evidence type="ECO:0000256" key="2">
    <source>
        <dbReference type="ARBA" id="ARBA00022692"/>
    </source>
</evidence>
<feature type="transmembrane region" description="Helical" evidence="6">
    <location>
        <begin position="306"/>
        <end position="328"/>
    </location>
</feature>
<feature type="transmembrane region" description="Helical" evidence="6">
    <location>
        <begin position="276"/>
        <end position="299"/>
    </location>
</feature>
<feature type="compositionally biased region" description="Polar residues" evidence="5">
    <location>
        <begin position="133"/>
        <end position="159"/>
    </location>
</feature>
<evidence type="ECO:0000256" key="6">
    <source>
        <dbReference type="SAM" id="Phobius"/>
    </source>
</evidence>
<feature type="transmembrane region" description="Helical" evidence="6">
    <location>
        <begin position="52"/>
        <end position="70"/>
    </location>
</feature>
<evidence type="ECO:0000256" key="1">
    <source>
        <dbReference type="ARBA" id="ARBA00004141"/>
    </source>
</evidence>
<sequence length="396" mass="42800">MSESETTTTHPPSTVLWVQGGGALIIFMTGVLGAVLPYLFGRCKSPTTVFSYLNAASAGVLLGAAFIHMAPETSGVLDELVGGYPLGYLVFCMGIIVMAWIYRIGGHSHDPPLSQASHPQHVHHHPEEGQLDPSPTASRTLQPEKIQSNRSPGQMSGGTSCKADDTTSYVDGTECQCQRVVCHECHMPYVTEPDPECQLHNQASGGRATCQSLRTVLLLLLGLSVHSLTAGLSMGFASELDQVIAILIAIVLHKWCETTAQSLSGIRNCLPRCTNIGITVALSLVTPLGIGIGMLITWFSKAYNQAALDAVSDFLTMFVCGTFVQIVFEEILMEYLPVRGHEHEHEHEQTGDSTCSVNLKMLTLFLGFAFMALISLIEVFLGGHDHDHDHGHIHAN</sequence>
<feature type="transmembrane region" description="Helical" evidence="6">
    <location>
        <begin position="82"/>
        <end position="102"/>
    </location>
</feature>
<gene>
    <name evidence="7" type="ORF">GMRT_11961</name>
</gene>
<evidence type="ECO:0000256" key="5">
    <source>
        <dbReference type="SAM" id="MobiDB-lite"/>
    </source>
</evidence>
<accession>A0A4Z1T0I7</accession>
<keyword evidence="8" id="KW-1185">Reference proteome</keyword>